<dbReference type="RefSeq" id="XP_025464800.1">
    <property type="nucleotide sequence ID" value="XM_025615171.1"/>
</dbReference>
<dbReference type="GeneID" id="37117314"/>
<sequence length="910" mass="101766">MAMAVLLPPKDRRDFDVAIICALQLEADAAEALFDHFWDDAGDQYGKAPGDQNTYRTGVIGNHNVVLAYMPGIGKGYAASVAASFRSSFQGIRLALLVGICGGVPGGTEKGIFLGDIVISDEIVIYDLGRRLPGGFYRKEALTNSPVNLEIRAFLHKLKGQKGREHLLNQTHRHLTTLQDRTGDYRCPARRLDRLFKPTYHHKHHNAARCWKCKKNELCKQAQETLCEELKCDTRRLVVRSRPSPNGIDIHFGRIASGDTVMKSGVDRDKIAAEENVIAFEMEGAGICNNLPCIVVKGVCDYADSHNDKVWQKYTAGTAAASIDRNERRDEQPTDTLRTGSCCHLDTTLSQAASSQSTYQDEGYNSQKNYDIGDGDLSRVLPTIDRNFKAALTGFRKHRKYLPRDVDLKSTLKTQRVIFSSNVEIMPSSGPLNHSPDLSSKVLLEVTIAIRTKLEEIEDATRRLPVATKAKVQPRSVADTLKDTVEDLISLVQVFTSLTPQPKQSRLSKESKVARNPGCRREFQHFRIVQQVACNLYDVLGTACNAHTVHDVHISLRPDLDGTLTRARFNVAFVRNPMAPGEAVWIDVESTIKTFEPSPQTVLTSVSRGPSSLKRPRQLQEAQACSKRVQFQLLPTLLSEPLQSRCPEEPITGIPNLYLQRNFCTVVERSLQQRECNDCIGLLGGNQIYQHLAYMGNQTNQTTMSMSLSKLITLSGADPTKGMGLYECVRLARYLATAVLYYHATPWLRKAWRSDDVQFFGAPDSLLQQPQNILPYMSTSIRASNSSMQSQSQPSEYQHIIRNPVLFGLGVMLLELAYQAPLRNLQQPVDLMKGETPGFADYFTAHRLVDYSCRKVSKSFRMIIKKCLHCDFGHDSDFTSPALQEAFFHDVIGGLENLEKVFQELQPDDP</sequence>
<dbReference type="PANTHER" id="PTHR46082:SF6">
    <property type="entry name" value="AAA+ ATPASE DOMAIN-CONTAINING PROTEIN-RELATED"/>
    <property type="match status" value="1"/>
</dbReference>
<dbReference type="InterPro" id="IPR053137">
    <property type="entry name" value="NLR-like"/>
</dbReference>
<evidence type="ECO:0000313" key="4">
    <source>
        <dbReference type="Proteomes" id="UP000246702"/>
    </source>
</evidence>
<dbReference type="SUPFAM" id="SSF53167">
    <property type="entry name" value="Purine and uridine phosphorylases"/>
    <property type="match status" value="1"/>
</dbReference>
<accession>A0A317VYT5</accession>
<evidence type="ECO:0000259" key="1">
    <source>
        <dbReference type="Pfam" id="PF01048"/>
    </source>
</evidence>
<reference evidence="3 4" key="1">
    <citation type="submission" date="2016-12" db="EMBL/GenBank/DDBJ databases">
        <title>The genomes of Aspergillus section Nigri reveals drivers in fungal speciation.</title>
        <authorList>
            <consortium name="DOE Joint Genome Institute"/>
            <person name="Vesth T.C."/>
            <person name="Nybo J."/>
            <person name="Theobald S."/>
            <person name="Brandl J."/>
            <person name="Frisvad J.C."/>
            <person name="Nielsen K.F."/>
            <person name="Lyhne E.K."/>
            <person name="Kogle M.E."/>
            <person name="Kuo A."/>
            <person name="Riley R."/>
            <person name="Clum A."/>
            <person name="Nolan M."/>
            <person name="Lipzen A."/>
            <person name="Salamov A."/>
            <person name="Henrissat B."/>
            <person name="Wiebenga A."/>
            <person name="De Vries R.P."/>
            <person name="Grigoriev I.V."/>
            <person name="Mortensen U.H."/>
            <person name="Andersen M.R."/>
            <person name="Baker S.E."/>
        </authorList>
    </citation>
    <scope>NUCLEOTIDE SEQUENCE [LARGE SCALE GENOMIC DNA]</scope>
    <source>
        <strain evidence="3 4">CBS 115572</strain>
    </source>
</reference>
<evidence type="ECO:0000313" key="3">
    <source>
        <dbReference type="EMBL" id="PWY78491.1"/>
    </source>
</evidence>
<dbReference type="Proteomes" id="UP000246702">
    <property type="component" value="Unassembled WGS sequence"/>
</dbReference>
<protein>
    <submittedName>
        <fullName evidence="3">Purine and uridine phosphorylase</fullName>
    </submittedName>
</protein>
<feature type="domain" description="DUF7580" evidence="2">
    <location>
        <begin position="660"/>
        <end position="877"/>
    </location>
</feature>
<dbReference type="GO" id="GO:0003824">
    <property type="term" value="F:catalytic activity"/>
    <property type="evidence" value="ECO:0007669"/>
    <property type="project" value="InterPro"/>
</dbReference>
<dbReference type="AlphaFoldDB" id="A0A317VYT5"/>
<keyword evidence="4" id="KW-1185">Reference proteome</keyword>
<evidence type="ECO:0000259" key="2">
    <source>
        <dbReference type="Pfam" id="PF24476"/>
    </source>
</evidence>
<comment type="caution">
    <text evidence="3">The sequence shown here is derived from an EMBL/GenBank/DDBJ whole genome shotgun (WGS) entry which is preliminary data.</text>
</comment>
<dbReference type="Pfam" id="PF01048">
    <property type="entry name" value="PNP_UDP_1"/>
    <property type="match status" value="1"/>
</dbReference>
<gene>
    <name evidence="3" type="ORF">BO94DRAFT_577278</name>
</gene>
<name>A0A317VYT5_9EURO</name>
<dbReference type="InterPro" id="IPR000845">
    <property type="entry name" value="Nucleoside_phosphorylase_d"/>
</dbReference>
<dbReference type="GO" id="GO:0009116">
    <property type="term" value="P:nucleoside metabolic process"/>
    <property type="evidence" value="ECO:0007669"/>
    <property type="project" value="InterPro"/>
</dbReference>
<dbReference type="OrthoDB" id="20872at2759"/>
<dbReference type="STRING" id="1450535.A0A317VYT5"/>
<dbReference type="Gene3D" id="3.40.50.1580">
    <property type="entry name" value="Nucleoside phosphorylase domain"/>
    <property type="match status" value="1"/>
</dbReference>
<dbReference type="InterPro" id="IPR056002">
    <property type="entry name" value="DUF7580"/>
</dbReference>
<dbReference type="PANTHER" id="PTHR46082">
    <property type="entry name" value="ATP/GTP-BINDING PROTEIN-RELATED"/>
    <property type="match status" value="1"/>
</dbReference>
<proteinExistence type="predicted"/>
<feature type="domain" description="Nucleoside phosphorylase" evidence="1">
    <location>
        <begin position="17"/>
        <end position="135"/>
    </location>
</feature>
<dbReference type="InterPro" id="IPR035994">
    <property type="entry name" value="Nucleoside_phosphorylase_sf"/>
</dbReference>
<organism evidence="3 4">
    <name type="scientific">Aspergillus sclerotioniger CBS 115572</name>
    <dbReference type="NCBI Taxonomy" id="1450535"/>
    <lineage>
        <taxon>Eukaryota</taxon>
        <taxon>Fungi</taxon>
        <taxon>Dikarya</taxon>
        <taxon>Ascomycota</taxon>
        <taxon>Pezizomycotina</taxon>
        <taxon>Eurotiomycetes</taxon>
        <taxon>Eurotiomycetidae</taxon>
        <taxon>Eurotiales</taxon>
        <taxon>Aspergillaceae</taxon>
        <taxon>Aspergillus</taxon>
        <taxon>Aspergillus subgen. Circumdati</taxon>
    </lineage>
</organism>
<dbReference type="Pfam" id="PF24476">
    <property type="entry name" value="DUF7580"/>
    <property type="match status" value="1"/>
</dbReference>
<dbReference type="EMBL" id="MSFK01000024">
    <property type="protein sequence ID" value="PWY78491.1"/>
    <property type="molecule type" value="Genomic_DNA"/>
</dbReference>